<organism evidence="1 2">
    <name type="scientific">Scortum barcoo</name>
    <name type="common">barcoo grunter</name>
    <dbReference type="NCBI Taxonomy" id="214431"/>
    <lineage>
        <taxon>Eukaryota</taxon>
        <taxon>Metazoa</taxon>
        <taxon>Chordata</taxon>
        <taxon>Craniata</taxon>
        <taxon>Vertebrata</taxon>
        <taxon>Euteleostomi</taxon>
        <taxon>Actinopterygii</taxon>
        <taxon>Neopterygii</taxon>
        <taxon>Teleostei</taxon>
        <taxon>Neoteleostei</taxon>
        <taxon>Acanthomorphata</taxon>
        <taxon>Eupercaria</taxon>
        <taxon>Centrarchiformes</taxon>
        <taxon>Terapontoidei</taxon>
        <taxon>Terapontidae</taxon>
        <taxon>Scortum</taxon>
    </lineage>
</organism>
<gene>
    <name evidence="1" type="ORF">L3Q82_004660</name>
</gene>
<comment type="caution">
    <text evidence="1">The sequence shown here is derived from an EMBL/GenBank/DDBJ whole genome shotgun (WGS) entry which is preliminary data.</text>
</comment>
<dbReference type="EMBL" id="CM041551">
    <property type="protein sequence ID" value="KAI3354860.1"/>
    <property type="molecule type" value="Genomic_DNA"/>
</dbReference>
<sequence>MSRNFLSKNDELRRGDFLISNNGEFKAIFQDDGNFVIYGWKPLWASDTHGTDAVRLCMQADCNLVMYNKNSEPRWHTNTAKSSCNMCRLHLTDDAGTDELRKGDFLISNNGEFKAIFQDDGNFVIYGWKPLWASDTHGTDVVRLCMQADCNLVMYNKNSEPRWHTNSAKSSCNMCRLHLTNDGKLVVHRECDQIWSSDQSRGMK</sequence>
<reference evidence="1" key="1">
    <citation type="submission" date="2022-04" db="EMBL/GenBank/DDBJ databases">
        <title>Jade perch genome.</title>
        <authorList>
            <person name="Chao B."/>
        </authorList>
    </citation>
    <scope>NUCLEOTIDE SEQUENCE</scope>
    <source>
        <strain evidence="1">CB-2022</strain>
    </source>
</reference>
<protein>
    <submittedName>
        <fullName evidence="1">Uncharacterized protein</fullName>
    </submittedName>
</protein>
<dbReference type="Proteomes" id="UP000831701">
    <property type="component" value="Chromosome 21"/>
</dbReference>
<name>A0ACB8VGS3_9TELE</name>
<proteinExistence type="predicted"/>
<evidence type="ECO:0000313" key="2">
    <source>
        <dbReference type="Proteomes" id="UP000831701"/>
    </source>
</evidence>
<keyword evidence="2" id="KW-1185">Reference proteome</keyword>
<accession>A0ACB8VGS3</accession>
<evidence type="ECO:0000313" key="1">
    <source>
        <dbReference type="EMBL" id="KAI3354860.1"/>
    </source>
</evidence>